<dbReference type="Proteomes" id="UP001300871">
    <property type="component" value="Unassembled WGS sequence"/>
</dbReference>
<dbReference type="AlphaFoldDB" id="A0AAW6AXZ0"/>
<dbReference type="InterPro" id="IPR036409">
    <property type="entry name" value="Aldolase_II/adducin_N_sf"/>
</dbReference>
<dbReference type="GO" id="GO:0046872">
    <property type="term" value="F:metal ion binding"/>
    <property type="evidence" value="ECO:0007669"/>
    <property type="project" value="UniProtKB-KW"/>
</dbReference>
<evidence type="ECO:0000313" key="4">
    <source>
        <dbReference type="EMBL" id="MCK0084617.1"/>
    </source>
</evidence>
<dbReference type="GO" id="GO:0016832">
    <property type="term" value="F:aldehyde-lyase activity"/>
    <property type="evidence" value="ECO:0007669"/>
    <property type="project" value="TreeGrafter"/>
</dbReference>
<keyword evidence="2" id="KW-0456">Lyase</keyword>
<reference evidence="5" key="2">
    <citation type="submission" date="2023-01" db="EMBL/GenBank/DDBJ databases">
        <title>Human gut microbiome strain richness.</title>
        <authorList>
            <person name="Chen-Liaw A."/>
        </authorList>
    </citation>
    <scope>NUCLEOTIDE SEQUENCE</scope>
    <source>
        <strain evidence="5">B1_m1001713B170214d0_201011</strain>
    </source>
</reference>
<name>A0AAW6AXZ0_CLOSY</name>
<keyword evidence="1" id="KW-0479">Metal-binding</keyword>
<evidence type="ECO:0000259" key="3">
    <source>
        <dbReference type="SMART" id="SM01007"/>
    </source>
</evidence>
<proteinExistence type="predicted"/>
<feature type="domain" description="Class II aldolase/adducin N-terminal" evidence="3">
    <location>
        <begin position="11"/>
        <end position="192"/>
    </location>
</feature>
<dbReference type="RefSeq" id="WP_003506590.1">
    <property type="nucleotide sequence ID" value="NZ_BAABZD010000003.1"/>
</dbReference>
<evidence type="ECO:0000256" key="1">
    <source>
        <dbReference type="ARBA" id="ARBA00022723"/>
    </source>
</evidence>
<dbReference type="PANTHER" id="PTHR22789">
    <property type="entry name" value="FUCULOSE PHOSPHATE ALDOLASE"/>
    <property type="match status" value="1"/>
</dbReference>
<sequence length="197" mass="21517">MLYSEYQGPAQEMQKAAAKFYALRYQMSNGGNLSVRLPGRDLMLVKGTDVAFDEVGPETLAVTGFDAVASEGGIRPSKEALLHGAIYRASEGVNAIMHCHSPYATAWAAGHDELEFSTYHSKLKLNGRVPVFDTHSYAVPTEYFPQILDFIARNPGANAFLLRGHGQVTFGRNMREAAYLAELVEETAQISILSSGK</sequence>
<dbReference type="Gene3D" id="3.40.225.10">
    <property type="entry name" value="Class II aldolase/adducin N-terminal domain"/>
    <property type="match status" value="1"/>
</dbReference>
<dbReference type="GO" id="GO:0005829">
    <property type="term" value="C:cytosol"/>
    <property type="evidence" value="ECO:0007669"/>
    <property type="project" value="TreeGrafter"/>
</dbReference>
<dbReference type="SUPFAM" id="SSF53639">
    <property type="entry name" value="AraD/HMP-PK domain-like"/>
    <property type="match status" value="1"/>
</dbReference>
<dbReference type="EMBL" id="JAQLGM010000045">
    <property type="protein sequence ID" value="MDB2001705.1"/>
    <property type="molecule type" value="Genomic_DNA"/>
</dbReference>
<protein>
    <submittedName>
        <fullName evidence="5">Class II aldolase/adducin family protein</fullName>
    </submittedName>
</protein>
<reference evidence="4" key="1">
    <citation type="journal article" date="2022" name="Cell Host Microbe">
        <title>Colonization of the live biotherapeutic product VE303 and modulation of the microbiota and metabolites in healthy volunteers.</title>
        <authorList>
            <person name="Dsouza M."/>
            <person name="Menon R."/>
            <person name="Crossette E."/>
            <person name="Bhattarai S.K."/>
            <person name="Schneider J."/>
            <person name="Kim Y.G."/>
            <person name="Reddy S."/>
            <person name="Caballero S."/>
            <person name="Felix C."/>
            <person name="Cornacchione L."/>
            <person name="Hendrickson J."/>
            <person name="Watson A.R."/>
            <person name="Minot S.S."/>
            <person name="Greenfield N."/>
            <person name="Schopf L."/>
            <person name="Szabady R."/>
            <person name="Patarroyo J."/>
            <person name="Smith W."/>
            <person name="Harrison P."/>
            <person name="Kuijper E.J."/>
            <person name="Kelly C.P."/>
            <person name="Olle B."/>
            <person name="Bobilev D."/>
            <person name="Silber J.L."/>
            <person name="Bucci V."/>
            <person name="Roberts B."/>
            <person name="Faith J."/>
            <person name="Norman J.M."/>
        </authorList>
    </citation>
    <scope>NUCLEOTIDE SEQUENCE</scope>
    <source>
        <strain evidence="4">VE303-04</strain>
    </source>
</reference>
<dbReference type="GO" id="GO:0019323">
    <property type="term" value="P:pentose catabolic process"/>
    <property type="evidence" value="ECO:0007669"/>
    <property type="project" value="TreeGrafter"/>
</dbReference>
<gene>
    <name evidence="4" type="ORF">K5I21_01740</name>
    <name evidence="5" type="ORF">PM006_15995</name>
</gene>
<dbReference type="GeneID" id="57967599"/>
<organism evidence="5 6">
    <name type="scientific">Clostridium symbiosum</name>
    <name type="common">Bacteroides symbiosus</name>
    <dbReference type="NCBI Taxonomy" id="1512"/>
    <lineage>
        <taxon>Bacteria</taxon>
        <taxon>Bacillati</taxon>
        <taxon>Bacillota</taxon>
        <taxon>Clostridia</taxon>
        <taxon>Lachnospirales</taxon>
        <taxon>Lachnospiraceae</taxon>
        <taxon>Otoolea</taxon>
    </lineage>
</organism>
<evidence type="ECO:0000313" key="5">
    <source>
        <dbReference type="EMBL" id="MDB2001705.1"/>
    </source>
</evidence>
<comment type="caution">
    <text evidence="5">The sequence shown here is derived from an EMBL/GenBank/DDBJ whole genome shotgun (WGS) entry which is preliminary data.</text>
</comment>
<dbReference type="Proteomes" id="UP001203136">
    <property type="component" value="Unassembled WGS sequence"/>
</dbReference>
<dbReference type="EMBL" id="JAINVB010000001">
    <property type="protein sequence ID" value="MCK0084617.1"/>
    <property type="molecule type" value="Genomic_DNA"/>
</dbReference>
<dbReference type="PANTHER" id="PTHR22789:SF0">
    <property type="entry name" value="3-OXO-TETRONATE 4-PHOSPHATE DECARBOXYLASE-RELATED"/>
    <property type="match status" value="1"/>
</dbReference>
<evidence type="ECO:0000313" key="6">
    <source>
        <dbReference type="Proteomes" id="UP001300871"/>
    </source>
</evidence>
<dbReference type="InterPro" id="IPR050197">
    <property type="entry name" value="Aldolase_class_II_sugar_metab"/>
</dbReference>
<dbReference type="Pfam" id="PF00596">
    <property type="entry name" value="Aldolase_II"/>
    <property type="match status" value="1"/>
</dbReference>
<accession>A0AAW6AXZ0</accession>
<dbReference type="SMART" id="SM01007">
    <property type="entry name" value="Aldolase_II"/>
    <property type="match status" value="1"/>
</dbReference>
<evidence type="ECO:0000256" key="2">
    <source>
        <dbReference type="ARBA" id="ARBA00023239"/>
    </source>
</evidence>
<dbReference type="InterPro" id="IPR001303">
    <property type="entry name" value="Aldolase_II/adducin_N"/>
</dbReference>